<evidence type="ECO:0000313" key="1">
    <source>
        <dbReference type="EMBL" id="GBM87639.1"/>
    </source>
</evidence>
<sequence>MLIRVHSSGKNSKQFGDVVKPCSSGGSRIWVWGAEVIILYRRDFMAYSPTAATLHLSTEIEAAKTESRLLQPLPWTVVLVYELCKLYMSSGITLPCVSVVWTLEEWDFFTFSEPFACNGNSWAKEKYLFLELGLYLGRCHVLDRRGKDDLTGNSFPFVFLSVET</sequence>
<name>A0A4Y2JDR0_ARAVE</name>
<dbReference type="Proteomes" id="UP000499080">
    <property type="component" value="Unassembled WGS sequence"/>
</dbReference>
<reference evidence="1 2" key="1">
    <citation type="journal article" date="2019" name="Sci. Rep.">
        <title>Orb-weaving spider Araneus ventricosus genome elucidates the spidroin gene catalogue.</title>
        <authorList>
            <person name="Kono N."/>
            <person name="Nakamura H."/>
            <person name="Ohtoshi R."/>
            <person name="Moran D.A.P."/>
            <person name="Shinohara A."/>
            <person name="Yoshida Y."/>
            <person name="Fujiwara M."/>
            <person name="Mori M."/>
            <person name="Tomita M."/>
            <person name="Arakawa K."/>
        </authorList>
    </citation>
    <scope>NUCLEOTIDE SEQUENCE [LARGE SCALE GENOMIC DNA]</scope>
</reference>
<accession>A0A4Y2JDR0</accession>
<dbReference type="EMBL" id="BGPR01003397">
    <property type="protein sequence ID" value="GBM87639.1"/>
    <property type="molecule type" value="Genomic_DNA"/>
</dbReference>
<organism evidence="1 2">
    <name type="scientific">Araneus ventricosus</name>
    <name type="common">Orbweaver spider</name>
    <name type="synonym">Epeira ventricosa</name>
    <dbReference type="NCBI Taxonomy" id="182803"/>
    <lineage>
        <taxon>Eukaryota</taxon>
        <taxon>Metazoa</taxon>
        <taxon>Ecdysozoa</taxon>
        <taxon>Arthropoda</taxon>
        <taxon>Chelicerata</taxon>
        <taxon>Arachnida</taxon>
        <taxon>Araneae</taxon>
        <taxon>Araneomorphae</taxon>
        <taxon>Entelegynae</taxon>
        <taxon>Araneoidea</taxon>
        <taxon>Araneidae</taxon>
        <taxon>Araneus</taxon>
    </lineage>
</organism>
<proteinExistence type="predicted"/>
<protein>
    <submittedName>
        <fullName evidence="1">Uncharacterized protein</fullName>
    </submittedName>
</protein>
<evidence type="ECO:0000313" key="2">
    <source>
        <dbReference type="Proteomes" id="UP000499080"/>
    </source>
</evidence>
<keyword evidence="2" id="KW-1185">Reference proteome</keyword>
<gene>
    <name evidence="1" type="ORF">AVEN_23077_1</name>
</gene>
<comment type="caution">
    <text evidence="1">The sequence shown here is derived from an EMBL/GenBank/DDBJ whole genome shotgun (WGS) entry which is preliminary data.</text>
</comment>
<dbReference type="AlphaFoldDB" id="A0A4Y2JDR0"/>